<name>A0A2P2QB78_RHIMU</name>
<protein>
    <submittedName>
        <fullName evidence="2">Uncharacterized protein</fullName>
    </submittedName>
</protein>
<sequence>MGPDNILLMCGVLVATRSKHRQTSVTGPLPSRGHYPG</sequence>
<feature type="region of interest" description="Disordered" evidence="1">
    <location>
        <begin position="18"/>
        <end position="37"/>
    </location>
</feature>
<dbReference type="EMBL" id="GGEC01083757">
    <property type="protein sequence ID" value="MBX64241.1"/>
    <property type="molecule type" value="Transcribed_RNA"/>
</dbReference>
<dbReference type="AlphaFoldDB" id="A0A2P2QB78"/>
<reference evidence="2" key="1">
    <citation type="submission" date="2018-02" db="EMBL/GenBank/DDBJ databases">
        <title>Rhizophora mucronata_Transcriptome.</title>
        <authorList>
            <person name="Meera S.P."/>
            <person name="Sreeshan A."/>
            <person name="Augustine A."/>
        </authorList>
    </citation>
    <scope>NUCLEOTIDE SEQUENCE</scope>
    <source>
        <tissue evidence="2">Leaf</tissue>
    </source>
</reference>
<evidence type="ECO:0000256" key="1">
    <source>
        <dbReference type="SAM" id="MobiDB-lite"/>
    </source>
</evidence>
<organism evidence="2">
    <name type="scientific">Rhizophora mucronata</name>
    <name type="common">Asiatic mangrove</name>
    <dbReference type="NCBI Taxonomy" id="61149"/>
    <lineage>
        <taxon>Eukaryota</taxon>
        <taxon>Viridiplantae</taxon>
        <taxon>Streptophyta</taxon>
        <taxon>Embryophyta</taxon>
        <taxon>Tracheophyta</taxon>
        <taxon>Spermatophyta</taxon>
        <taxon>Magnoliopsida</taxon>
        <taxon>eudicotyledons</taxon>
        <taxon>Gunneridae</taxon>
        <taxon>Pentapetalae</taxon>
        <taxon>rosids</taxon>
        <taxon>fabids</taxon>
        <taxon>Malpighiales</taxon>
        <taxon>Rhizophoraceae</taxon>
        <taxon>Rhizophora</taxon>
    </lineage>
</organism>
<accession>A0A2P2QB78</accession>
<proteinExistence type="predicted"/>
<evidence type="ECO:0000313" key="2">
    <source>
        <dbReference type="EMBL" id="MBX64241.1"/>
    </source>
</evidence>